<evidence type="ECO:0000313" key="2">
    <source>
        <dbReference type="Proteomes" id="UP000426444"/>
    </source>
</evidence>
<evidence type="ECO:0008006" key="3">
    <source>
        <dbReference type="Google" id="ProtNLM"/>
    </source>
</evidence>
<name>A0A6I6DJ99_9FIRM</name>
<accession>A0A6I6DJ99</accession>
<dbReference type="EMBL" id="CP046457">
    <property type="protein sequence ID" value="QGT99531.1"/>
    <property type="molecule type" value="Genomic_DNA"/>
</dbReference>
<proteinExistence type="predicted"/>
<evidence type="ECO:0000313" key="1">
    <source>
        <dbReference type="EMBL" id="QGT99531.1"/>
    </source>
</evidence>
<dbReference type="AlphaFoldDB" id="A0A6I6DJ99"/>
<sequence>MSDLSQVVTELRNAVQSLNSAADLLTKFFNSSGGIQITSSQETEENPITLEAVRAVLADKALAGYTSEVRALLEKHGAEKLSEIYPAKYPALLKEAEVLGNG</sequence>
<protein>
    <recommendedName>
        <fullName evidence="3">DNA ligase</fullName>
    </recommendedName>
</protein>
<dbReference type="OrthoDB" id="1667378at2"/>
<organism evidence="1 2">
    <name type="scientific">Candidatus Syntrophocurvum alkaliphilum</name>
    <dbReference type="NCBI Taxonomy" id="2293317"/>
    <lineage>
        <taxon>Bacteria</taxon>
        <taxon>Bacillati</taxon>
        <taxon>Bacillota</taxon>
        <taxon>Clostridia</taxon>
        <taxon>Eubacteriales</taxon>
        <taxon>Syntrophomonadaceae</taxon>
        <taxon>Candidatus Syntrophocurvum</taxon>
    </lineage>
</organism>
<keyword evidence="2" id="KW-1185">Reference proteome</keyword>
<dbReference type="RefSeq" id="WP_156203419.1">
    <property type="nucleotide sequence ID" value="NZ_CP046457.1"/>
</dbReference>
<dbReference type="KEGG" id="salq:SYNTR_0938"/>
<dbReference type="Proteomes" id="UP000426444">
    <property type="component" value="Chromosome"/>
</dbReference>
<gene>
    <name evidence="1" type="ORF">SYNTR_0938</name>
</gene>
<reference evidence="2" key="1">
    <citation type="journal article" date="2019" name="Microbiology">
        <title>Complete Genome Sequence of an Uncultured Bacterium of the Candidate Phylum Bipolaricaulota.</title>
        <authorList>
            <person name="Kadnikov V.V."/>
            <person name="Mardanov A.V."/>
            <person name="Beletsky A.V."/>
            <person name="Frank Y.A."/>
            <person name="Karnachuk O.V."/>
            <person name="Ravin N.V."/>
        </authorList>
    </citation>
    <scope>NUCLEOTIDE SEQUENCE [LARGE SCALE GENOMIC DNA]</scope>
</reference>